<reference evidence="2" key="2">
    <citation type="submission" date="2020-06" db="EMBL/GenBank/DDBJ databases">
        <title>Helianthus annuus Genome sequencing and assembly Release 2.</title>
        <authorList>
            <person name="Gouzy J."/>
            <person name="Langlade N."/>
            <person name="Munos S."/>
        </authorList>
    </citation>
    <scope>NUCLEOTIDE SEQUENCE</scope>
    <source>
        <tissue evidence="2">Leaves</tissue>
    </source>
</reference>
<gene>
    <name evidence="2" type="ORF">HanXRQr2_Chr12g0546161</name>
</gene>
<keyword evidence="3" id="KW-1185">Reference proteome</keyword>
<organism evidence="2 3">
    <name type="scientific">Helianthus annuus</name>
    <name type="common">Common sunflower</name>
    <dbReference type="NCBI Taxonomy" id="4232"/>
    <lineage>
        <taxon>Eukaryota</taxon>
        <taxon>Viridiplantae</taxon>
        <taxon>Streptophyta</taxon>
        <taxon>Embryophyta</taxon>
        <taxon>Tracheophyta</taxon>
        <taxon>Spermatophyta</taxon>
        <taxon>Magnoliopsida</taxon>
        <taxon>eudicotyledons</taxon>
        <taxon>Gunneridae</taxon>
        <taxon>Pentapetalae</taxon>
        <taxon>asterids</taxon>
        <taxon>campanulids</taxon>
        <taxon>Asterales</taxon>
        <taxon>Asteraceae</taxon>
        <taxon>Asteroideae</taxon>
        <taxon>Heliantheae alliance</taxon>
        <taxon>Heliantheae</taxon>
        <taxon>Helianthus</taxon>
    </lineage>
</organism>
<evidence type="ECO:0000313" key="3">
    <source>
        <dbReference type="Proteomes" id="UP000215914"/>
    </source>
</evidence>
<comment type="caution">
    <text evidence="2">The sequence shown here is derived from an EMBL/GenBank/DDBJ whole genome shotgun (WGS) entry which is preliminary data.</text>
</comment>
<keyword evidence="1" id="KW-1133">Transmembrane helix</keyword>
<evidence type="ECO:0000256" key="1">
    <source>
        <dbReference type="SAM" id="Phobius"/>
    </source>
</evidence>
<keyword evidence="1" id="KW-0472">Membrane</keyword>
<dbReference type="AlphaFoldDB" id="A0A9K3MWB9"/>
<evidence type="ECO:0000313" key="2">
    <source>
        <dbReference type="EMBL" id="KAF5778324.1"/>
    </source>
</evidence>
<protein>
    <submittedName>
        <fullName evidence="2">Uncharacterized protein</fullName>
    </submittedName>
</protein>
<name>A0A9K3MWB9_HELAN</name>
<feature type="transmembrane region" description="Helical" evidence="1">
    <location>
        <begin position="29"/>
        <end position="54"/>
    </location>
</feature>
<reference evidence="2" key="1">
    <citation type="journal article" date="2017" name="Nature">
        <title>The sunflower genome provides insights into oil metabolism, flowering and Asterid evolution.</title>
        <authorList>
            <person name="Badouin H."/>
            <person name="Gouzy J."/>
            <person name="Grassa C.J."/>
            <person name="Murat F."/>
            <person name="Staton S.E."/>
            <person name="Cottret L."/>
            <person name="Lelandais-Briere C."/>
            <person name="Owens G.L."/>
            <person name="Carrere S."/>
            <person name="Mayjonade B."/>
            <person name="Legrand L."/>
            <person name="Gill N."/>
            <person name="Kane N.C."/>
            <person name="Bowers J.E."/>
            <person name="Hubner S."/>
            <person name="Bellec A."/>
            <person name="Berard A."/>
            <person name="Berges H."/>
            <person name="Blanchet N."/>
            <person name="Boniface M.C."/>
            <person name="Brunel D."/>
            <person name="Catrice O."/>
            <person name="Chaidir N."/>
            <person name="Claudel C."/>
            <person name="Donnadieu C."/>
            <person name="Faraut T."/>
            <person name="Fievet G."/>
            <person name="Helmstetter N."/>
            <person name="King M."/>
            <person name="Knapp S.J."/>
            <person name="Lai Z."/>
            <person name="Le Paslier M.C."/>
            <person name="Lippi Y."/>
            <person name="Lorenzon L."/>
            <person name="Mandel J.R."/>
            <person name="Marage G."/>
            <person name="Marchand G."/>
            <person name="Marquand E."/>
            <person name="Bret-Mestries E."/>
            <person name="Morien E."/>
            <person name="Nambeesan S."/>
            <person name="Nguyen T."/>
            <person name="Pegot-Espagnet P."/>
            <person name="Pouilly N."/>
            <person name="Raftis F."/>
            <person name="Sallet E."/>
            <person name="Schiex T."/>
            <person name="Thomas J."/>
            <person name="Vandecasteele C."/>
            <person name="Vares D."/>
            <person name="Vear F."/>
            <person name="Vautrin S."/>
            <person name="Crespi M."/>
            <person name="Mangin B."/>
            <person name="Burke J.M."/>
            <person name="Salse J."/>
            <person name="Munos S."/>
            <person name="Vincourt P."/>
            <person name="Rieseberg L.H."/>
            <person name="Langlade N.B."/>
        </authorList>
    </citation>
    <scope>NUCLEOTIDE SEQUENCE</scope>
    <source>
        <tissue evidence="2">Leaves</tissue>
    </source>
</reference>
<accession>A0A9K3MWB9</accession>
<feature type="transmembrane region" description="Helical" evidence="1">
    <location>
        <begin position="66"/>
        <end position="90"/>
    </location>
</feature>
<dbReference type="EMBL" id="MNCJ02000327">
    <property type="protein sequence ID" value="KAF5778324.1"/>
    <property type="molecule type" value="Genomic_DNA"/>
</dbReference>
<proteinExistence type="predicted"/>
<dbReference type="Gramene" id="mRNA:HanXRQr2_Chr12g0546161">
    <property type="protein sequence ID" value="mRNA:HanXRQr2_Chr12g0546161"/>
    <property type="gene ID" value="HanXRQr2_Chr12g0546161"/>
</dbReference>
<keyword evidence="1" id="KW-0812">Transmembrane</keyword>
<dbReference type="Proteomes" id="UP000215914">
    <property type="component" value="Unassembled WGS sequence"/>
</dbReference>
<sequence length="112" mass="12932">MAHILQLSSRSCSLCFPVFNKGLSFRRSLFLVITGVLILKPLVWFSITFMFQFFLSLCCDDLLLMIVLYFTLLYRSGEVFSVVGVIQTLIRVCWKLRRRSFATGFLKTCVSL</sequence>